<evidence type="ECO:0000256" key="2">
    <source>
        <dbReference type="ARBA" id="ARBA00022679"/>
    </source>
</evidence>
<keyword evidence="3" id="KW-0949">S-adenosyl-L-methionine</keyword>
<dbReference type="Proteomes" id="UP000569914">
    <property type="component" value="Unassembled WGS sequence"/>
</dbReference>
<reference evidence="5 6" key="1">
    <citation type="submission" date="2020-07" db="EMBL/GenBank/DDBJ databases">
        <title>Sequencing the genomes of 1000 actinobacteria strains.</title>
        <authorList>
            <person name="Klenk H.-P."/>
        </authorList>
    </citation>
    <scope>NUCLEOTIDE SEQUENCE [LARGE SCALE GENOMIC DNA]</scope>
    <source>
        <strain evidence="5 6">DSM 22083</strain>
    </source>
</reference>
<comment type="caution">
    <text evidence="5">The sequence shown here is derived from an EMBL/GenBank/DDBJ whole genome shotgun (WGS) entry which is preliminary data.</text>
</comment>
<dbReference type="GO" id="GO:0008757">
    <property type="term" value="F:S-adenosylmethionine-dependent methyltransferase activity"/>
    <property type="evidence" value="ECO:0007669"/>
    <property type="project" value="InterPro"/>
</dbReference>
<keyword evidence="2" id="KW-0808">Transferase</keyword>
<dbReference type="Gene3D" id="3.40.50.150">
    <property type="entry name" value="Vaccinia Virus protein VP39"/>
    <property type="match status" value="1"/>
</dbReference>
<dbReference type="InterPro" id="IPR029063">
    <property type="entry name" value="SAM-dependent_MTases_sf"/>
</dbReference>
<dbReference type="PANTHER" id="PTHR43464">
    <property type="entry name" value="METHYLTRANSFERASE"/>
    <property type="match status" value="1"/>
</dbReference>
<name>A0A7Y9I918_9ACTN</name>
<dbReference type="CDD" id="cd02440">
    <property type="entry name" value="AdoMet_MTases"/>
    <property type="match status" value="1"/>
</dbReference>
<dbReference type="RefSeq" id="WP_179753241.1">
    <property type="nucleotide sequence ID" value="NZ_JACCBU010000001.1"/>
</dbReference>
<dbReference type="PANTHER" id="PTHR43464:SF19">
    <property type="entry name" value="UBIQUINONE BIOSYNTHESIS O-METHYLTRANSFERASE, MITOCHONDRIAL"/>
    <property type="match status" value="1"/>
</dbReference>
<keyword evidence="1 5" id="KW-0489">Methyltransferase</keyword>
<dbReference type="Pfam" id="PF08241">
    <property type="entry name" value="Methyltransf_11"/>
    <property type="match status" value="1"/>
</dbReference>
<sequence length="220" mass="24291">MIMTTTPRYDNHADWYVTHTREWQPAAADFLPPDLTGQAVLDLACGWGQLSRILAERGAVVTGVDLAAQLLSKAREQEQSDPAGIRYLVGNAAGTRWWDGTPFDGAVCNMALMDIDDLAGAMSTVARVLRPGGWFVFTLFHPCFPGRGDTPSSWPEDGGYATERRWSTGRDGVRGHVGANHRMLSTYLNAALRAGLEFEEFAERDAELPQALLVRCRRPR</sequence>
<dbReference type="EMBL" id="JACCBU010000001">
    <property type="protein sequence ID" value="NYE72447.1"/>
    <property type="molecule type" value="Genomic_DNA"/>
</dbReference>
<gene>
    <name evidence="5" type="ORF">BKA15_003776</name>
</gene>
<evidence type="ECO:0000313" key="5">
    <source>
        <dbReference type="EMBL" id="NYE72447.1"/>
    </source>
</evidence>
<keyword evidence="5" id="KW-0830">Ubiquinone</keyword>
<keyword evidence="6" id="KW-1185">Reference proteome</keyword>
<dbReference type="InterPro" id="IPR013216">
    <property type="entry name" value="Methyltransf_11"/>
</dbReference>
<evidence type="ECO:0000256" key="1">
    <source>
        <dbReference type="ARBA" id="ARBA00022603"/>
    </source>
</evidence>
<dbReference type="GO" id="GO:0032259">
    <property type="term" value="P:methylation"/>
    <property type="evidence" value="ECO:0007669"/>
    <property type="project" value="UniProtKB-KW"/>
</dbReference>
<organism evidence="5 6">
    <name type="scientific">Microlunatus parietis</name>
    <dbReference type="NCBI Taxonomy" id="682979"/>
    <lineage>
        <taxon>Bacteria</taxon>
        <taxon>Bacillati</taxon>
        <taxon>Actinomycetota</taxon>
        <taxon>Actinomycetes</taxon>
        <taxon>Propionibacteriales</taxon>
        <taxon>Propionibacteriaceae</taxon>
        <taxon>Microlunatus</taxon>
    </lineage>
</organism>
<accession>A0A7Y9I918</accession>
<evidence type="ECO:0000313" key="6">
    <source>
        <dbReference type="Proteomes" id="UP000569914"/>
    </source>
</evidence>
<feature type="domain" description="Methyltransferase type 11" evidence="4">
    <location>
        <begin position="41"/>
        <end position="137"/>
    </location>
</feature>
<proteinExistence type="predicted"/>
<dbReference type="SUPFAM" id="SSF53335">
    <property type="entry name" value="S-adenosyl-L-methionine-dependent methyltransferases"/>
    <property type="match status" value="1"/>
</dbReference>
<dbReference type="AlphaFoldDB" id="A0A7Y9I918"/>
<evidence type="ECO:0000256" key="3">
    <source>
        <dbReference type="ARBA" id="ARBA00022691"/>
    </source>
</evidence>
<evidence type="ECO:0000259" key="4">
    <source>
        <dbReference type="Pfam" id="PF08241"/>
    </source>
</evidence>
<protein>
    <submittedName>
        <fullName evidence="5">Ubiquinone/menaquinone biosynthesis C-methylase UbiE</fullName>
    </submittedName>
</protein>